<dbReference type="InterPro" id="IPR001789">
    <property type="entry name" value="Sig_transdc_resp-reg_receiver"/>
</dbReference>
<dbReference type="Pfam" id="PF00196">
    <property type="entry name" value="GerE"/>
    <property type="match status" value="1"/>
</dbReference>
<evidence type="ECO:0000313" key="5">
    <source>
        <dbReference type="EMBL" id="BAU54336.1"/>
    </source>
</evidence>
<dbReference type="InterPro" id="IPR000792">
    <property type="entry name" value="Tscrpt_reg_LuxR_C"/>
</dbReference>
<dbReference type="InterPro" id="IPR016032">
    <property type="entry name" value="Sig_transdc_resp-reg_C-effctor"/>
</dbReference>
<dbReference type="GO" id="GO:0006355">
    <property type="term" value="P:regulation of DNA-templated transcription"/>
    <property type="evidence" value="ECO:0007669"/>
    <property type="project" value="InterPro"/>
</dbReference>
<evidence type="ECO:0000313" key="6">
    <source>
        <dbReference type="Proteomes" id="UP000218263"/>
    </source>
</evidence>
<protein>
    <submittedName>
        <fullName evidence="5">Response regulator UvrY</fullName>
    </submittedName>
</protein>
<dbReference type="PANTHER" id="PTHR43214:SF41">
    <property type="entry name" value="NITRATE_NITRITE RESPONSE REGULATOR PROTEIN NARP"/>
    <property type="match status" value="1"/>
</dbReference>
<dbReference type="PROSITE" id="PS50043">
    <property type="entry name" value="HTH_LUXR_2"/>
    <property type="match status" value="1"/>
</dbReference>
<reference evidence="5 6" key="1">
    <citation type="submission" date="2015-12" db="EMBL/GenBank/DDBJ databases">
        <title>Genome sequence of Mucilaginibacter gotjawali.</title>
        <authorList>
            <person name="Lee J.S."/>
            <person name="Lee K.C."/>
            <person name="Kim K.K."/>
            <person name="Lee B.W."/>
        </authorList>
    </citation>
    <scope>NUCLEOTIDE SEQUENCE [LARGE SCALE GENOMIC DNA]</scope>
    <source>
        <strain evidence="5 6">SA3-7</strain>
    </source>
</reference>
<dbReference type="Proteomes" id="UP000218263">
    <property type="component" value="Chromosome"/>
</dbReference>
<dbReference type="SMART" id="SM00421">
    <property type="entry name" value="HTH_LUXR"/>
    <property type="match status" value="1"/>
</dbReference>
<sequence length="210" mass="23768">MITKILIADDHTAIRIGVKHICSAEFPFLHFGEAISYAEVFQKLKEADWDILILDIDMPGRNGLDILQQIKAEKIKVPVLMFSFHIEDQIALRALKLGAAGYLSKDAADKELIKAINQIINGRKYVSELLSEKLLSLYEKDSEKESHELLSTREYQTMLLIASGKTVSEIAEILSLSTPTISTYRARILEKMKMKNNAELTTYVISRKLL</sequence>
<dbReference type="EMBL" id="AP017313">
    <property type="protein sequence ID" value="BAU54336.1"/>
    <property type="molecule type" value="Genomic_DNA"/>
</dbReference>
<evidence type="ECO:0000256" key="3">
    <source>
        <dbReference type="ARBA" id="ARBA00023125"/>
    </source>
</evidence>
<dbReference type="PROSITE" id="PS00622">
    <property type="entry name" value="HTH_LUXR_1"/>
    <property type="match status" value="1"/>
</dbReference>
<dbReference type="GO" id="GO:0003677">
    <property type="term" value="F:DNA binding"/>
    <property type="evidence" value="ECO:0007669"/>
    <property type="project" value="UniProtKB-KW"/>
</dbReference>
<dbReference type="PRINTS" id="PR00038">
    <property type="entry name" value="HTHLUXR"/>
</dbReference>
<dbReference type="CDD" id="cd06170">
    <property type="entry name" value="LuxR_C_like"/>
    <property type="match status" value="1"/>
</dbReference>
<dbReference type="SUPFAM" id="SSF52172">
    <property type="entry name" value="CheY-like"/>
    <property type="match status" value="1"/>
</dbReference>
<proteinExistence type="predicted"/>
<keyword evidence="3" id="KW-0238">DNA-binding</keyword>
<dbReference type="OrthoDB" id="1013073at2"/>
<dbReference type="CDD" id="cd17535">
    <property type="entry name" value="REC_NarL-like"/>
    <property type="match status" value="1"/>
</dbReference>
<dbReference type="KEGG" id="mgot:MgSA37_02511"/>
<name>A0A0X8X229_9SPHI</name>
<dbReference type="SMART" id="SM00448">
    <property type="entry name" value="REC"/>
    <property type="match status" value="1"/>
</dbReference>
<dbReference type="PROSITE" id="PS50110">
    <property type="entry name" value="RESPONSE_REGULATORY"/>
    <property type="match status" value="1"/>
</dbReference>
<dbReference type="SUPFAM" id="SSF46894">
    <property type="entry name" value="C-terminal effector domain of the bipartite response regulators"/>
    <property type="match status" value="1"/>
</dbReference>
<keyword evidence="6" id="KW-1185">Reference proteome</keyword>
<dbReference type="Pfam" id="PF00072">
    <property type="entry name" value="Response_reg"/>
    <property type="match status" value="1"/>
</dbReference>
<evidence type="ECO:0000256" key="2">
    <source>
        <dbReference type="ARBA" id="ARBA00023015"/>
    </source>
</evidence>
<dbReference type="Gene3D" id="3.40.50.2300">
    <property type="match status" value="1"/>
</dbReference>
<dbReference type="RefSeq" id="WP_096352243.1">
    <property type="nucleotide sequence ID" value="NZ_AP017313.1"/>
</dbReference>
<dbReference type="InterPro" id="IPR011006">
    <property type="entry name" value="CheY-like_superfamily"/>
</dbReference>
<dbReference type="PANTHER" id="PTHR43214">
    <property type="entry name" value="TWO-COMPONENT RESPONSE REGULATOR"/>
    <property type="match status" value="1"/>
</dbReference>
<accession>A0A0X8X229</accession>
<dbReference type="InterPro" id="IPR058245">
    <property type="entry name" value="NreC/VraR/RcsB-like_REC"/>
</dbReference>
<keyword evidence="4" id="KW-0804">Transcription</keyword>
<keyword evidence="2" id="KW-0805">Transcription regulation</keyword>
<dbReference type="GO" id="GO:0000160">
    <property type="term" value="P:phosphorelay signal transduction system"/>
    <property type="evidence" value="ECO:0007669"/>
    <property type="project" value="InterPro"/>
</dbReference>
<evidence type="ECO:0000256" key="4">
    <source>
        <dbReference type="ARBA" id="ARBA00023163"/>
    </source>
</evidence>
<keyword evidence="1" id="KW-0597">Phosphoprotein</keyword>
<evidence type="ECO:0000256" key="1">
    <source>
        <dbReference type="ARBA" id="ARBA00022553"/>
    </source>
</evidence>
<gene>
    <name evidence="5" type="primary">uvrY</name>
    <name evidence="5" type="ORF">MgSA37_02511</name>
</gene>
<dbReference type="AlphaFoldDB" id="A0A0X8X229"/>
<organism evidence="5 6">
    <name type="scientific">Mucilaginibacter gotjawali</name>
    <dbReference type="NCBI Taxonomy" id="1550579"/>
    <lineage>
        <taxon>Bacteria</taxon>
        <taxon>Pseudomonadati</taxon>
        <taxon>Bacteroidota</taxon>
        <taxon>Sphingobacteriia</taxon>
        <taxon>Sphingobacteriales</taxon>
        <taxon>Sphingobacteriaceae</taxon>
        <taxon>Mucilaginibacter</taxon>
    </lineage>
</organism>
<dbReference type="InterPro" id="IPR039420">
    <property type="entry name" value="WalR-like"/>
</dbReference>